<dbReference type="GO" id="GO:0010738">
    <property type="term" value="P:regulation of protein kinase A signaling"/>
    <property type="evidence" value="ECO:0007669"/>
    <property type="project" value="TreeGrafter"/>
</dbReference>
<organism evidence="2 3">
    <name type="scientific">Artemia franciscana</name>
    <name type="common">Brine shrimp</name>
    <name type="synonym">Artemia sanfranciscana</name>
    <dbReference type="NCBI Taxonomy" id="6661"/>
    <lineage>
        <taxon>Eukaryota</taxon>
        <taxon>Metazoa</taxon>
        <taxon>Ecdysozoa</taxon>
        <taxon>Arthropoda</taxon>
        <taxon>Crustacea</taxon>
        <taxon>Branchiopoda</taxon>
        <taxon>Anostraca</taxon>
        <taxon>Artemiidae</taxon>
        <taxon>Artemia</taxon>
    </lineage>
</organism>
<dbReference type="InterPro" id="IPR019510">
    <property type="entry name" value="AKAP7-like_phosphoesterase"/>
</dbReference>
<comment type="caution">
    <text evidence="2">The sequence shown here is derived from an EMBL/GenBank/DDBJ whole genome shotgun (WGS) entry which is preliminary data.</text>
</comment>
<evidence type="ECO:0000259" key="1">
    <source>
        <dbReference type="Pfam" id="PF10469"/>
    </source>
</evidence>
<sequence>MDTNGENLSVVNLFEETICQQSESTGMEAAKHDAMDLYEDVLDLGEAFEIAVKSETILETQNTVRMSRNRQLKQICQVKEKPQKMKKFQPNFFFAIQVKHVQIKDQATVVQNHIIKKDARLSRALIKPASFHITLGVVHLKNEDEIERTKNALTKALSQFQHEFVKNPLQLAFQGLGTFRGQILYAKLKNEEVITARLSPVLEKLIEEVGNCGIQFEDKRQWKPHLTILKLSKNPKLLRKVKRLHPSLMSDYSNIEFGYELVKSIQLCSMNGPKSEDGYYAKVAEFCFDRSTFIQQEPSLLEQKLMSLRQATSTIKRRIHLLVSSNDEKKPKLEEKESQSQNNAAKYVAAAGVLAVGALIATKTLRRAA</sequence>
<evidence type="ECO:0000313" key="2">
    <source>
        <dbReference type="EMBL" id="KAK2715859.1"/>
    </source>
</evidence>
<dbReference type="EMBL" id="JAVRJZ010000012">
    <property type="protein sequence ID" value="KAK2715859.1"/>
    <property type="molecule type" value="Genomic_DNA"/>
</dbReference>
<accession>A0AA88L7H6</accession>
<dbReference type="Pfam" id="PF10469">
    <property type="entry name" value="AKAP7_NLS"/>
    <property type="match status" value="1"/>
</dbReference>
<evidence type="ECO:0000313" key="3">
    <source>
        <dbReference type="Proteomes" id="UP001187531"/>
    </source>
</evidence>
<dbReference type="InterPro" id="IPR052641">
    <property type="entry name" value="AKAP7_isoform_gamma"/>
</dbReference>
<dbReference type="Gene3D" id="3.90.1140.10">
    <property type="entry name" value="Cyclic phosphodiesterase"/>
    <property type="match status" value="1"/>
</dbReference>
<dbReference type="SUPFAM" id="SSF55144">
    <property type="entry name" value="LigT-like"/>
    <property type="match status" value="1"/>
</dbReference>
<reference evidence="2" key="1">
    <citation type="submission" date="2023-07" db="EMBL/GenBank/DDBJ databases">
        <title>Chromosome-level genome assembly of Artemia franciscana.</title>
        <authorList>
            <person name="Jo E."/>
        </authorList>
    </citation>
    <scope>NUCLEOTIDE SEQUENCE</scope>
    <source>
        <tissue evidence="2">Whole body</tissue>
    </source>
</reference>
<dbReference type="InterPro" id="IPR009097">
    <property type="entry name" value="Cyclic_Pdiesterase"/>
</dbReference>
<dbReference type="PANTHER" id="PTHR15934">
    <property type="entry name" value="RNA 2',3'-CYCLIC PHOSPHODIESTERASE"/>
    <property type="match status" value="1"/>
</dbReference>
<name>A0AA88L7H6_ARTSF</name>
<proteinExistence type="predicted"/>
<feature type="domain" description="A-kinase anchor protein 7-like phosphoesterase" evidence="1">
    <location>
        <begin position="90"/>
        <end position="286"/>
    </location>
</feature>
<dbReference type="PANTHER" id="PTHR15934:SF2">
    <property type="entry name" value="A-KINASE ANCHOR PROTEIN 7-LIKE PHOSPHOESTERASE DOMAIN-CONTAINING PROTEIN"/>
    <property type="match status" value="1"/>
</dbReference>
<protein>
    <recommendedName>
        <fullName evidence="1">A-kinase anchor protein 7-like phosphoesterase domain-containing protein</fullName>
    </recommendedName>
</protein>
<gene>
    <name evidence="2" type="ORF">QYM36_010428</name>
</gene>
<dbReference type="Proteomes" id="UP001187531">
    <property type="component" value="Unassembled WGS sequence"/>
</dbReference>
<dbReference type="GO" id="GO:0034237">
    <property type="term" value="F:protein kinase A regulatory subunit binding"/>
    <property type="evidence" value="ECO:0007669"/>
    <property type="project" value="TreeGrafter"/>
</dbReference>
<dbReference type="GO" id="GO:0005829">
    <property type="term" value="C:cytosol"/>
    <property type="evidence" value="ECO:0007669"/>
    <property type="project" value="TreeGrafter"/>
</dbReference>
<dbReference type="AlphaFoldDB" id="A0AA88L7H6"/>
<keyword evidence="3" id="KW-1185">Reference proteome</keyword>